<protein>
    <recommendedName>
        <fullName evidence="3">Secreted protein</fullName>
    </recommendedName>
</protein>
<sequence length="80" mass="8981">MASQLCASLSLLLGDSYYAETSPSKDAALRHSISGWHLRSPHKDRPTFPTIPSGTIPFFAEVERQQRFKPEKMKGSACWE</sequence>
<proteinExistence type="predicted"/>
<evidence type="ECO:0008006" key="3">
    <source>
        <dbReference type="Google" id="ProtNLM"/>
    </source>
</evidence>
<name>A0ABV0Z3C9_9TELE</name>
<dbReference type="Proteomes" id="UP001469553">
    <property type="component" value="Unassembled WGS sequence"/>
</dbReference>
<gene>
    <name evidence="1" type="ORF">AMECASPLE_020917</name>
</gene>
<keyword evidence="2" id="KW-1185">Reference proteome</keyword>
<reference evidence="1 2" key="1">
    <citation type="submission" date="2021-06" db="EMBL/GenBank/DDBJ databases">
        <authorList>
            <person name="Palmer J.M."/>
        </authorList>
    </citation>
    <scope>NUCLEOTIDE SEQUENCE [LARGE SCALE GENOMIC DNA]</scope>
    <source>
        <strain evidence="1 2">AS_MEX2019</strain>
        <tissue evidence="1">Muscle</tissue>
    </source>
</reference>
<dbReference type="EMBL" id="JAHRIP010048798">
    <property type="protein sequence ID" value="MEQ2300018.1"/>
    <property type="molecule type" value="Genomic_DNA"/>
</dbReference>
<evidence type="ECO:0000313" key="1">
    <source>
        <dbReference type="EMBL" id="MEQ2300018.1"/>
    </source>
</evidence>
<accession>A0ABV0Z3C9</accession>
<comment type="caution">
    <text evidence="1">The sequence shown here is derived from an EMBL/GenBank/DDBJ whole genome shotgun (WGS) entry which is preliminary data.</text>
</comment>
<evidence type="ECO:0000313" key="2">
    <source>
        <dbReference type="Proteomes" id="UP001469553"/>
    </source>
</evidence>
<organism evidence="1 2">
    <name type="scientific">Ameca splendens</name>
    <dbReference type="NCBI Taxonomy" id="208324"/>
    <lineage>
        <taxon>Eukaryota</taxon>
        <taxon>Metazoa</taxon>
        <taxon>Chordata</taxon>
        <taxon>Craniata</taxon>
        <taxon>Vertebrata</taxon>
        <taxon>Euteleostomi</taxon>
        <taxon>Actinopterygii</taxon>
        <taxon>Neopterygii</taxon>
        <taxon>Teleostei</taxon>
        <taxon>Neoteleostei</taxon>
        <taxon>Acanthomorphata</taxon>
        <taxon>Ovalentaria</taxon>
        <taxon>Atherinomorphae</taxon>
        <taxon>Cyprinodontiformes</taxon>
        <taxon>Goodeidae</taxon>
        <taxon>Ameca</taxon>
    </lineage>
</organism>